<dbReference type="SUPFAM" id="SSF109854">
    <property type="entry name" value="DinB/YfiT-like putative metalloenzymes"/>
    <property type="match status" value="1"/>
</dbReference>
<dbReference type="AlphaFoldDB" id="A0A259TZZ7"/>
<reference evidence="2 3" key="1">
    <citation type="submission" date="2016-11" db="EMBL/GenBank/DDBJ databases">
        <title>Study of marine rhodopsin-containing bacteria.</title>
        <authorList>
            <person name="Yoshizawa S."/>
            <person name="Kumagai Y."/>
            <person name="Kogure K."/>
        </authorList>
    </citation>
    <scope>NUCLEOTIDE SEQUENCE [LARGE SCALE GENOMIC DNA]</scope>
    <source>
        <strain evidence="2 3">SG-29</strain>
    </source>
</reference>
<name>A0A259TZZ7_9BACT</name>
<sequence>MTPPDTGLASGDRLRAELVALLRGANAHVPPLASLQGVPPEAINVRAPGLPNTLWDLLYHLWFSQNDILLFCQNPDYSTPEWPEAYWPSAPGTPDDWALALSDFESDLEALIDFSKTGDLTAEFSHARGYTLLREILLAADHNSYHAGQVTDVRRSLGLWPPPDLA</sequence>
<keyword evidence="3" id="KW-1185">Reference proteome</keyword>
<dbReference type="Proteomes" id="UP000216446">
    <property type="component" value="Unassembled WGS sequence"/>
</dbReference>
<feature type="domain" description="DinB-like" evidence="1">
    <location>
        <begin position="33"/>
        <end position="150"/>
    </location>
</feature>
<protein>
    <recommendedName>
        <fullName evidence="1">DinB-like domain-containing protein</fullName>
    </recommendedName>
</protein>
<dbReference type="RefSeq" id="WP_094548508.1">
    <property type="nucleotide sequence ID" value="NZ_MQWB01000001.1"/>
</dbReference>
<dbReference type="InterPro" id="IPR034660">
    <property type="entry name" value="DinB/YfiT-like"/>
</dbReference>
<gene>
    <name evidence="2" type="ORF">BSZ36_10105</name>
</gene>
<dbReference type="EMBL" id="MQWB01000001">
    <property type="protein sequence ID" value="OZC03301.1"/>
    <property type="molecule type" value="Genomic_DNA"/>
</dbReference>
<proteinExistence type="predicted"/>
<evidence type="ECO:0000259" key="1">
    <source>
        <dbReference type="Pfam" id="PF12867"/>
    </source>
</evidence>
<accession>A0A259TZZ7</accession>
<dbReference type="Gene3D" id="1.20.120.450">
    <property type="entry name" value="dinb family like domain"/>
    <property type="match status" value="1"/>
</dbReference>
<dbReference type="InterPro" id="IPR024775">
    <property type="entry name" value="DinB-like"/>
</dbReference>
<evidence type="ECO:0000313" key="2">
    <source>
        <dbReference type="EMBL" id="OZC03301.1"/>
    </source>
</evidence>
<dbReference type="Pfam" id="PF12867">
    <property type="entry name" value="DinB_2"/>
    <property type="match status" value="1"/>
</dbReference>
<comment type="caution">
    <text evidence="2">The sequence shown here is derived from an EMBL/GenBank/DDBJ whole genome shotgun (WGS) entry which is preliminary data.</text>
</comment>
<organism evidence="2 3">
    <name type="scientific">Rubricoccus marinus</name>
    <dbReference type="NCBI Taxonomy" id="716817"/>
    <lineage>
        <taxon>Bacteria</taxon>
        <taxon>Pseudomonadati</taxon>
        <taxon>Rhodothermota</taxon>
        <taxon>Rhodothermia</taxon>
        <taxon>Rhodothermales</taxon>
        <taxon>Rubricoccaceae</taxon>
        <taxon>Rubricoccus</taxon>
    </lineage>
</organism>
<dbReference type="OrthoDB" id="9798830at2"/>
<dbReference type="InParanoid" id="A0A259TZZ7"/>
<evidence type="ECO:0000313" key="3">
    <source>
        <dbReference type="Proteomes" id="UP000216446"/>
    </source>
</evidence>